<protein>
    <submittedName>
        <fullName evidence="2">Uncharacterized protein</fullName>
    </submittedName>
</protein>
<keyword evidence="1" id="KW-1133">Transmembrane helix</keyword>
<accession>A0A6L8VAT3</accession>
<dbReference type="Proteomes" id="UP000481087">
    <property type="component" value="Unassembled WGS sequence"/>
</dbReference>
<organism evidence="2 3">
    <name type="scientific">Paenibacillus silvestris</name>
    <dbReference type="NCBI Taxonomy" id="2606219"/>
    <lineage>
        <taxon>Bacteria</taxon>
        <taxon>Bacillati</taxon>
        <taxon>Bacillota</taxon>
        <taxon>Bacilli</taxon>
        <taxon>Bacillales</taxon>
        <taxon>Paenibacillaceae</taxon>
        <taxon>Paenibacillus</taxon>
    </lineage>
</organism>
<evidence type="ECO:0000313" key="3">
    <source>
        <dbReference type="Proteomes" id="UP000481087"/>
    </source>
</evidence>
<proteinExistence type="predicted"/>
<dbReference type="EMBL" id="WTUZ01000040">
    <property type="protein sequence ID" value="MZQ86756.1"/>
    <property type="molecule type" value="Genomic_DNA"/>
</dbReference>
<feature type="transmembrane region" description="Helical" evidence="1">
    <location>
        <begin position="12"/>
        <end position="31"/>
    </location>
</feature>
<reference evidence="2 3" key="1">
    <citation type="submission" date="2019-12" db="EMBL/GenBank/DDBJ databases">
        <title>Paenibacillus sp. nov. sp. isolated from soil.</title>
        <authorList>
            <person name="Kim J."/>
            <person name="Jeong S.E."/>
            <person name="Jung H.S."/>
            <person name="Jeon C.O."/>
        </authorList>
    </citation>
    <scope>NUCLEOTIDE SEQUENCE [LARGE SCALE GENOMIC DNA]</scope>
    <source>
        <strain evidence="2 3">5J-6</strain>
    </source>
</reference>
<dbReference type="RefSeq" id="WP_161411191.1">
    <property type="nucleotide sequence ID" value="NZ_WTUZ01000040.1"/>
</dbReference>
<keyword evidence="1" id="KW-0472">Membrane</keyword>
<name>A0A6L8VAT3_9BACL</name>
<dbReference type="AlphaFoldDB" id="A0A6L8VAT3"/>
<gene>
    <name evidence="2" type="ORF">GQF01_32080</name>
</gene>
<feature type="transmembrane region" description="Helical" evidence="1">
    <location>
        <begin position="449"/>
        <end position="465"/>
    </location>
</feature>
<keyword evidence="1" id="KW-0812">Transmembrane</keyword>
<feature type="transmembrane region" description="Helical" evidence="1">
    <location>
        <begin position="409"/>
        <end position="437"/>
    </location>
</feature>
<feature type="transmembrane region" description="Helical" evidence="1">
    <location>
        <begin position="485"/>
        <end position="503"/>
    </location>
</feature>
<comment type="caution">
    <text evidence="2">The sequence shown here is derived from an EMBL/GenBank/DDBJ whole genome shotgun (WGS) entry which is preliminary data.</text>
</comment>
<feature type="transmembrane region" description="Helical" evidence="1">
    <location>
        <begin position="515"/>
        <end position="536"/>
    </location>
</feature>
<keyword evidence="3" id="KW-1185">Reference proteome</keyword>
<evidence type="ECO:0000313" key="2">
    <source>
        <dbReference type="EMBL" id="MZQ86756.1"/>
    </source>
</evidence>
<sequence>MRNRTLWKLFTVVPFLAVMILIGIIHTVLLAREQVMPYAEPYGRATALPDLATQAGPVQMIGSKSFAYKSGNELIYVKIDKEGRSSSEVRPVPDAELFQSYRLIGEEEAVWIGASNKLYASEWKNGTWSPKRMLNDSSMNGVQAIQGQNGKKVLLAYNDEALFVGTTQGEVAPNWIKVNTTGVTQLQGFLETDGLLSVVYATSREGNSALHIIKLDTASGKTVVMEKLKELELINRSLEDFSLYADKSFLRVAYTISSAKSGKSTLQMLTYPWDQPANRQDERIDLPSSATMDSDTILQPTFSQSATGEVTLVVSSVYEKNRRMSSQEVYQLTFNETQLAASTKISQFGGFAQYPNLMQEQDIRLAVWLDPVNQTSYRVYYATDQQLYRERMNQLTADDLRTAAENLPLLWGIGLVTWFLSLKWIFLPGIYLLVLSAFWQHHYDSRPRLHFFVSIGMYLGVKVLFIGDYRKVTALQVMPDALQPILVYFCMLIIMALLAYVCTRVWRKGLDDRNIGLELFYFVLLDIFMTNLWYSYFMSPATF</sequence>
<evidence type="ECO:0000256" key="1">
    <source>
        <dbReference type="SAM" id="Phobius"/>
    </source>
</evidence>